<dbReference type="SUPFAM" id="SSF53383">
    <property type="entry name" value="PLP-dependent transferases"/>
    <property type="match status" value="1"/>
</dbReference>
<keyword evidence="8" id="KW-0663">Pyridoxal phosphate</keyword>
<organism evidence="13">
    <name type="scientific">Bartheletia paradoxa</name>
    <dbReference type="NCBI Taxonomy" id="669517"/>
    <lineage>
        <taxon>Eukaryota</taxon>
        <taxon>Fungi</taxon>
        <taxon>Dikarya</taxon>
        <taxon>Basidiomycota</taxon>
        <taxon>Agaricomycotina</taxon>
        <taxon>Bartheletiomycetes</taxon>
        <taxon>Bartheletiales</taxon>
        <taxon>Bartheletiaceae</taxon>
        <taxon>Bartheletia</taxon>
    </lineage>
</organism>
<evidence type="ECO:0000256" key="10">
    <source>
        <dbReference type="ARBA" id="ARBA00047630"/>
    </source>
</evidence>
<comment type="pathway">
    <text evidence="2">Amino-acid biosynthesis; L-serine biosynthesis; L-serine from 3-phospho-D-glycerate: step 2/3.</text>
</comment>
<dbReference type="GO" id="GO:0005737">
    <property type="term" value="C:cytoplasm"/>
    <property type="evidence" value="ECO:0007669"/>
    <property type="project" value="TreeGrafter"/>
</dbReference>
<dbReference type="HAMAP" id="MF_00160">
    <property type="entry name" value="SerC_aminotrans_5"/>
    <property type="match status" value="1"/>
</dbReference>
<keyword evidence="6" id="KW-0028">Amino-acid biosynthesis</keyword>
<dbReference type="InterPro" id="IPR015421">
    <property type="entry name" value="PyrdxlP-dep_Trfase_major"/>
</dbReference>
<dbReference type="InterPro" id="IPR000192">
    <property type="entry name" value="Aminotrans_V_dom"/>
</dbReference>
<comment type="cofactor">
    <cofactor evidence="1">
        <name>pyridoxal 5'-phosphate</name>
        <dbReference type="ChEBI" id="CHEBI:597326"/>
    </cofactor>
</comment>
<dbReference type="Gene3D" id="3.90.1150.10">
    <property type="entry name" value="Aspartate Aminotransferase, domain 1"/>
    <property type="match status" value="1"/>
</dbReference>
<evidence type="ECO:0000256" key="6">
    <source>
        <dbReference type="ARBA" id="ARBA00022605"/>
    </source>
</evidence>
<proteinExistence type="inferred from homology"/>
<evidence type="ECO:0000256" key="7">
    <source>
        <dbReference type="ARBA" id="ARBA00022679"/>
    </source>
</evidence>
<keyword evidence="5" id="KW-0032">Aminotransferase</keyword>
<dbReference type="GO" id="GO:0006564">
    <property type="term" value="P:L-serine biosynthetic process"/>
    <property type="evidence" value="ECO:0007669"/>
    <property type="project" value="UniProtKB-KW"/>
</dbReference>
<evidence type="ECO:0000256" key="2">
    <source>
        <dbReference type="ARBA" id="ARBA00005099"/>
    </source>
</evidence>
<protein>
    <recommendedName>
        <fullName evidence="4">phosphoserine transaminase</fullName>
        <ecNumber evidence="4">2.6.1.52</ecNumber>
    </recommendedName>
</protein>
<keyword evidence="9" id="KW-0718">Serine biosynthesis</keyword>
<accession>A0A2D0XKH0</accession>
<dbReference type="PIRSF" id="PIRSF000525">
    <property type="entry name" value="SerC"/>
    <property type="match status" value="1"/>
</dbReference>
<comment type="catalytic activity">
    <reaction evidence="11">
        <text>O-phospho-L-serine + 2-oxoglutarate = 3-phosphooxypyruvate + L-glutamate</text>
        <dbReference type="Rhea" id="RHEA:14329"/>
        <dbReference type="ChEBI" id="CHEBI:16810"/>
        <dbReference type="ChEBI" id="CHEBI:18110"/>
        <dbReference type="ChEBI" id="CHEBI:29985"/>
        <dbReference type="ChEBI" id="CHEBI:57524"/>
        <dbReference type="EC" id="2.6.1.52"/>
    </reaction>
</comment>
<evidence type="ECO:0000256" key="1">
    <source>
        <dbReference type="ARBA" id="ARBA00001933"/>
    </source>
</evidence>
<gene>
    <name evidence="13" type="ORF">SPAR04568</name>
</gene>
<dbReference type="NCBIfam" id="NF003764">
    <property type="entry name" value="PRK05355.1"/>
    <property type="match status" value="1"/>
</dbReference>
<comment type="similarity">
    <text evidence="3">Belongs to the class-V pyridoxal-phosphate-dependent aminotransferase family. SerC subfamily.</text>
</comment>
<dbReference type="EMBL" id="KY000254">
    <property type="protein sequence ID" value="ASF90205.1"/>
    <property type="molecule type" value="Genomic_DNA"/>
</dbReference>
<evidence type="ECO:0000256" key="3">
    <source>
        <dbReference type="ARBA" id="ARBA00006904"/>
    </source>
</evidence>
<dbReference type="PANTHER" id="PTHR43247:SF1">
    <property type="entry name" value="PHOSPHOSERINE AMINOTRANSFERASE"/>
    <property type="match status" value="1"/>
</dbReference>
<dbReference type="Pfam" id="PF00266">
    <property type="entry name" value="Aminotran_5"/>
    <property type="match status" value="1"/>
</dbReference>
<dbReference type="Gene3D" id="3.40.640.10">
    <property type="entry name" value="Type I PLP-dependent aspartate aminotransferase-like (Major domain)"/>
    <property type="match status" value="1"/>
</dbReference>
<dbReference type="FunFam" id="3.90.1150.10:FF:000006">
    <property type="entry name" value="Phosphoserine aminotransferase"/>
    <property type="match status" value="1"/>
</dbReference>
<dbReference type="GO" id="GO:0004648">
    <property type="term" value="F:O-phospho-L-serine:2-oxoglutarate aminotransferase activity"/>
    <property type="evidence" value="ECO:0007669"/>
    <property type="project" value="UniProtKB-EC"/>
</dbReference>
<evidence type="ECO:0000256" key="11">
    <source>
        <dbReference type="ARBA" id="ARBA00049007"/>
    </source>
</evidence>
<comment type="catalytic activity">
    <reaction evidence="10">
        <text>4-(phosphooxy)-L-threonine + 2-oxoglutarate = (R)-3-hydroxy-2-oxo-4-phosphooxybutanoate + L-glutamate</text>
        <dbReference type="Rhea" id="RHEA:16573"/>
        <dbReference type="ChEBI" id="CHEBI:16810"/>
        <dbReference type="ChEBI" id="CHEBI:29985"/>
        <dbReference type="ChEBI" id="CHEBI:58452"/>
        <dbReference type="ChEBI" id="CHEBI:58538"/>
        <dbReference type="EC" id="2.6.1.52"/>
    </reaction>
</comment>
<dbReference type="InterPro" id="IPR022278">
    <property type="entry name" value="Pser_aminoTfrase"/>
</dbReference>
<keyword evidence="7" id="KW-0808">Transferase</keyword>
<evidence type="ECO:0000259" key="12">
    <source>
        <dbReference type="Pfam" id="PF00266"/>
    </source>
</evidence>
<evidence type="ECO:0000313" key="13">
    <source>
        <dbReference type="EMBL" id="ASF90205.1"/>
    </source>
</evidence>
<dbReference type="GO" id="GO:0030170">
    <property type="term" value="F:pyridoxal phosphate binding"/>
    <property type="evidence" value="ECO:0007669"/>
    <property type="project" value="TreeGrafter"/>
</dbReference>
<name>A0A2D0XKH0_9BASI</name>
<dbReference type="InterPro" id="IPR015422">
    <property type="entry name" value="PyrdxlP-dep_Trfase_small"/>
</dbReference>
<feature type="domain" description="Aminotransferase class V" evidence="12">
    <location>
        <begin position="8"/>
        <end position="391"/>
    </location>
</feature>
<dbReference type="AlphaFoldDB" id="A0A2D0XKH0"/>
<evidence type="ECO:0000256" key="8">
    <source>
        <dbReference type="ARBA" id="ARBA00022898"/>
    </source>
</evidence>
<evidence type="ECO:0000256" key="4">
    <source>
        <dbReference type="ARBA" id="ARBA00013030"/>
    </source>
</evidence>
<sequence>MAPRAETYNFGAGPSCLPEDVLREAARGIIDYESTGIGLTEISHRSKEFSALVQDAKKNLKEALQLPDDYTVLFTQGGGSLQFSSVALNLLSRYAALHPTAPSPSLDYLVTGSWSSKAAAEARRLGGNVNVVLDTRKSSKNKKFDNLPSNVEAKGWNWTRGENKPAYVYYCDNETVDGIEFGVEGFPVEEVDEDVPLIADMSSNILSRPIPNLHRHALIYAGAQKNIGPAGLTIIIVRSSLLVDVDAPFLPTAAHPAPAWAPRVPQMLSYKLLADNDSLYNTPPMFAIYLSNLVVRRLLSHGGVPAIQVTNERKAEKLYEAIEKLQSFEGKVESGRSRMNVVFEVKGEGREKTFLEGAEERGLRQLKGHRSVGGIRASLYNAVSEEAVDVLIQWMEEFDKSA</sequence>
<dbReference type="FunFam" id="3.40.640.10:FF:000010">
    <property type="entry name" value="Phosphoserine aminotransferase"/>
    <property type="match status" value="1"/>
</dbReference>
<dbReference type="InterPro" id="IPR015424">
    <property type="entry name" value="PyrdxlP-dep_Trfase"/>
</dbReference>
<evidence type="ECO:0000256" key="5">
    <source>
        <dbReference type="ARBA" id="ARBA00022576"/>
    </source>
</evidence>
<dbReference type="EC" id="2.6.1.52" evidence="4"/>
<dbReference type="PANTHER" id="PTHR43247">
    <property type="entry name" value="PHOSPHOSERINE AMINOTRANSFERASE"/>
    <property type="match status" value="1"/>
</dbReference>
<reference evidence="13" key="1">
    <citation type="submission" date="2016-10" db="EMBL/GenBank/DDBJ databases">
        <title>Phylogenomic data for the living fossil Bartheletia paradoxa suggests that the early evolutionary history of major basidiomycete lineages might not be bifurcate.</title>
        <authorList>
            <person name="Mishra B."/>
            <person name="Choi Y.-J."/>
            <person name="Bauer R."/>
            <person name="Thines M."/>
        </authorList>
    </citation>
    <scope>NUCLEOTIDE SEQUENCE</scope>
</reference>
<dbReference type="UniPathway" id="UPA00135">
    <property type="reaction ID" value="UER00197"/>
</dbReference>
<evidence type="ECO:0000256" key="9">
    <source>
        <dbReference type="ARBA" id="ARBA00023299"/>
    </source>
</evidence>